<organism evidence="3 4">
    <name type="scientific">Rhodovulum imhoffii</name>
    <dbReference type="NCBI Taxonomy" id="365340"/>
    <lineage>
        <taxon>Bacteria</taxon>
        <taxon>Pseudomonadati</taxon>
        <taxon>Pseudomonadota</taxon>
        <taxon>Alphaproteobacteria</taxon>
        <taxon>Rhodobacterales</taxon>
        <taxon>Paracoccaceae</taxon>
        <taxon>Rhodovulum</taxon>
    </lineage>
</organism>
<dbReference type="GO" id="GO:0003677">
    <property type="term" value="F:DNA binding"/>
    <property type="evidence" value="ECO:0007669"/>
    <property type="project" value="UniProtKB-UniRule"/>
</dbReference>
<keyword evidence="3" id="KW-0346">Stress response</keyword>
<proteinExistence type="predicted"/>
<sequence>MQMAYAKYHLGQVLRHRKHPFRGVVFDVDPTFSNTEEWYQSIPEENRPDRNQPFYHLLAENEQSYYVAYVSEQNLEPDDTGEPVDHPDVCEMFGEFEDGHYPLQFQMN</sequence>
<name>A0A2T5BUY4_9RHOB</name>
<accession>A0A2T5BUY4</accession>
<keyword evidence="4" id="KW-1185">Reference proteome</keyword>
<comment type="caution">
    <text evidence="3">The sequence shown here is derived from an EMBL/GenBank/DDBJ whole genome shotgun (WGS) entry which is preliminary data.</text>
</comment>
<dbReference type="Proteomes" id="UP000243859">
    <property type="component" value="Unassembled WGS sequence"/>
</dbReference>
<dbReference type="OrthoDB" id="9797680at2"/>
<dbReference type="EMBL" id="QAAA01000003">
    <property type="protein sequence ID" value="PTN03335.1"/>
    <property type="molecule type" value="Genomic_DNA"/>
</dbReference>
<reference evidence="3 4" key="1">
    <citation type="submission" date="2018-04" db="EMBL/GenBank/DDBJ databases">
        <title>Genomic Encyclopedia of Archaeal and Bacterial Type Strains, Phase II (KMG-II): from individual species to whole genera.</title>
        <authorList>
            <person name="Goeker M."/>
        </authorList>
    </citation>
    <scope>NUCLEOTIDE SEQUENCE [LARGE SCALE GENOMIC DNA]</scope>
    <source>
        <strain evidence="3 4">DSM 18064</strain>
    </source>
</reference>
<gene>
    <name evidence="3" type="ORF">C8N32_103178</name>
</gene>
<dbReference type="PANTHER" id="PTHR48439:SF1">
    <property type="entry name" value="HEMIMETHYLATED DNA-BINDING DOMAIN-CONTAINING PROTEIN"/>
    <property type="match status" value="1"/>
</dbReference>
<evidence type="ECO:0000256" key="1">
    <source>
        <dbReference type="NCBIfam" id="TIGR02097"/>
    </source>
</evidence>
<dbReference type="InterPro" id="IPR011722">
    <property type="entry name" value="Hemimethylated_DNA-bd_dom"/>
</dbReference>
<evidence type="ECO:0000259" key="2">
    <source>
        <dbReference type="SMART" id="SM00992"/>
    </source>
</evidence>
<dbReference type="SMART" id="SM00992">
    <property type="entry name" value="YccV-like"/>
    <property type="match status" value="1"/>
</dbReference>
<dbReference type="Gene3D" id="2.30.30.390">
    <property type="entry name" value="Hemimethylated DNA-binding domain"/>
    <property type="match status" value="1"/>
</dbReference>
<dbReference type="SUPFAM" id="SSF141255">
    <property type="entry name" value="YccV-like"/>
    <property type="match status" value="1"/>
</dbReference>
<evidence type="ECO:0000313" key="4">
    <source>
        <dbReference type="Proteomes" id="UP000243859"/>
    </source>
</evidence>
<feature type="domain" description="Hemimethylated DNA-binding" evidence="2">
    <location>
        <begin position="5"/>
        <end position="104"/>
    </location>
</feature>
<dbReference type="AlphaFoldDB" id="A0A2T5BUY4"/>
<evidence type="ECO:0000313" key="3">
    <source>
        <dbReference type="EMBL" id="PTN03335.1"/>
    </source>
</evidence>
<dbReference type="NCBIfam" id="TIGR02097">
    <property type="entry name" value="yccV"/>
    <property type="match status" value="1"/>
</dbReference>
<dbReference type="Pfam" id="PF08755">
    <property type="entry name" value="YccV-like"/>
    <property type="match status" value="1"/>
</dbReference>
<dbReference type="InterPro" id="IPR036623">
    <property type="entry name" value="Hemimethylated_DNA-bd_sf"/>
</dbReference>
<dbReference type="InterPro" id="IPR053189">
    <property type="entry name" value="Clp_protease_adapter_ClpF"/>
</dbReference>
<protein>
    <recommendedName>
        <fullName evidence="1">Heat shock protein HspQ</fullName>
    </recommendedName>
</protein>
<dbReference type="RefSeq" id="WP_107891173.1">
    <property type="nucleotide sequence ID" value="NZ_NHSI01000060.1"/>
</dbReference>
<dbReference type="PANTHER" id="PTHR48439">
    <property type="entry name" value="HEMIMETHYLATED DNA-BINDING DOMAIN-CONTAINING PROTEIN"/>
    <property type="match status" value="1"/>
</dbReference>